<protein>
    <recommendedName>
        <fullName evidence="3">Ankyrin repeat protein</fullName>
    </recommendedName>
</protein>
<evidence type="ECO:0000313" key="2">
    <source>
        <dbReference type="Proteomes" id="UP000234474"/>
    </source>
</evidence>
<dbReference type="AlphaFoldDB" id="A0A2I1CC45"/>
<dbReference type="GeneID" id="36532090"/>
<dbReference type="OrthoDB" id="341259at2759"/>
<dbReference type="EMBL" id="MSZS01000003">
    <property type="protein sequence ID" value="PKX95166.1"/>
    <property type="molecule type" value="Genomic_DNA"/>
</dbReference>
<dbReference type="SUPFAM" id="SSF48403">
    <property type="entry name" value="Ankyrin repeat"/>
    <property type="match status" value="1"/>
</dbReference>
<evidence type="ECO:0008006" key="3">
    <source>
        <dbReference type="Google" id="ProtNLM"/>
    </source>
</evidence>
<dbReference type="VEuPathDB" id="FungiDB:P174DRAFT_419124"/>
<proteinExistence type="predicted"/>
<dbReference type="Gene3D" id="1.25.40.20">
    <property type="entry name" value="Ankyrin repeat-containing domain"/>
    <property type="match status" value="1"/>
</dbReference>
<accession>A0A2I1CC45</accession>
<comment type="caution">
    <text evidence="1">The sequence shown here is derived from an EMBL/GenBank/DDBJ whole genome shotgun (WGS) entry which is preliminary data.</text>
</comment>
<dbReference type="RefSeq" id="XP_024683761.1">
    <property type="nucleotide sequence ID" value="XM_024824765.1"/>
</dbReference>
<keyword evidence="2" id="KW-1185">Reference proteome</keyword>
<dbReference type="Proteomes" id="UP000234474">
    <property type="component" value="Unassembled WGS sequence"/>
</dbReference>
<evidence type="ECO:0000313" key="1">
    <source>
        <dbReference type="EMBL" id="PKX95166.1"/>
    </source>
</evidence>
<dbReference type="InterPro" id="IPR036770">
    <property type="entry name" value="Ankyrin_rpt-contain_sf"/>
</dbReference>
<sequence length="152" mass="16336">MGPDNAFLDAFLHACCEGELLKTQEAIASGRLTPDDLNLNGRLPPREDRRQHPSVIRHFLHHGLDPNTSLSSGEPLLSLLTDPACARELLSRGADPNHSDPGGGVPPLIRAIVGTREEDTSLPELLLAHEAKLDSDNICCRGSACAPTRAHD</sequence>
<dbReference type="STRING" id="1392255.A0A2I1CC45"/>
<name>A0A2I1CC45_ASPN1</name>
<gene>
    <name evidence="1" type="ORF">P174DRAFT_419124</name>
</gene>
<organism evidence="1 2">
    <name type="scientific">Aspergillus novofumigatus (strain IBT 16806)</name>
    <dbReference type="NCBI Taxonomy" id="1392255"/>
    <lineage>
        <taxon>Eukaryota</taxon>
        <taxon>Fungi</taxon>
        <taxon>Dikarya</taxon>
        <taxon>Ascomycota</taxon>
        <taxon>Pezizomycotina</taxon>
        <taxon>Eurotiomycetes</taxon>
        <taxon>Eurotiomycetidae</taxon>
        <taxon>Eurotiales</taxon>
        <taxon>Aspergillaceae</taxon>
        <taxon>Aspergillus</taxon>
        <taxon>Aspergillus subgen. Fumigati</taxon>
    </lineage>
</organism>
<reference evidence="2" key="1">
    <citation type="journal article" date="2018" name="Proc. Natl. Acad. Sci. U.S.A.">
        <title>Linking secondary metabolites to gene clusters through genome sequencing of six diverse Aspergillus species.</title>
        <authorList>
            <person name="Kaerboelling I."/>
            <person name="Vesth T.C."/>
            <person name="Frisvad J.C."/>
            <person name="Nybo J.L."/>
            <person name="Theobald S."/>
            <person name="Kuo A."/>
            <person name="Bowyer P."/>
            <person name="Matsuda Y."/>
            <person name="Mondo S."/>
            <person name="Lyhne E.K."/>
            <person name="Kogle M.E."/>
            <person name="Clum A."/>
            <person name="Lipzen A."/>
            <person name="Salamov A."/>
            <person name="Ngan C.Y."/>
            <person name="Daum C."/>
            <person name="Chiniquy J."/>
            <person name="Barry K."/>
            <person name="LaButti K."/>
            <person name="Haridas S."/>
            <person name="Simmons B.A."/>
            <person name="Magnuson J.K."/>
            <person name="Mortensen U.H."/>
            <person name="Larsen T.O."/>
            <person name="Grigoriev I.V."/>
            <person name="Baker S.E."/>
            <person name="Andersen M.R."/>
        </authorList>
    </citation>
    <scope>NUCLEOTIDE SEQUENCE [LARGE SCALE GENOMIC DNA]</scope>
    <source>
        <strain evidence="2">IBT 16806</strain>
    </source>
</reference>